<evidence type="ECO:0000313" key="2">
    <source>
        <dbReference type="EMBL" id="PWA07542.1"/>
    </source>
</evidence>
<gene>
    <name evidence="2" type="ORF">DB891_14410</name>
</gene>
<protein>
    <recommendedName>
        <fullName evidence="4">Lipocalin-like domain-containing protein</fullName>
    </recommendedName>
</protein>
<feature type="signal peptide" evidence="1">
    <location>
        <begin position="1"/>
        <end position="23"/>
    </location>
</feature>
<keyword evidence="3" id="KW-1185">Reference proteome</keyword>
<dbReference type="AlphaFoldDB" id="A0A2U1JQX9"/>
<name>A0A2U1JQX9_9FLAO</name>
<reference evidence="2 3" key="1">
    <citation type="submission" date="2018-04" db="EMBL/GenBank/DDBJ databases">
        <title>Flavobacterium sp. nov., isolated from glacier ice.</title>
        <authorList>
            <person name="Liu Q."/>
            <person name="Xin Y.-H."/>
        </authorList>
    </citation>
    <scope>NUCLEOTIDE SEQUENCE [LARGE SCALE GENOMIC DNA]</scope>
    <source>
        <strain evidence="2 3">LB2P30</strain>
    </source>
</reference>
<keyword evidence="1" id="KW-0732">Signal</keyword>
<dbReference type="EMBL" id="QCZH01000021">
    <property type="protein sequence ID" value="PWA07542.1"/>
    <property type="molecule type" value="Genomic_DNA"/>
</dbReference>
<proteinExistence type="predicted"/>
<dbReference type="Proteomes" id="UP000245618">
    <property type="component" value="Unassembled WGS sequence"/>
</dbReference>
<comment type="caution">
    <text evidence="2">The sequence shown here is derived from an EMBL/GenBank/DDBJ whole genome shotgun (WGS) entry which is preliminary data.</text>
</comment>
<dbReference type="PROSITE" id="PS51257">
    <property type="entry name" value="PROKAR_LIPOPROTEIN"/>
    <property type="match status" value="1"/>
</dbReference>
<organism evidence="2 3">
    <name type="scientific">Flavobacterium laiguense</name>
    <dbReference type="NCBI Taxonomy" id="2169409"/>
    <lineage>
        <taxon>Bacteria</taxon>
        <taxon>Pseudomonadati</taxon>
        <taxon>Bacteroidota</taxon>
        <taxon>Flavobacteriia</taxon>
        <taxon>Flavobacteriales</taxon>
        <taxon>Flavobacteriaceae</taxon>
        <taxon>Flavobacterium</taxon>
    </lineage>
</organism>
<sequence length="195" mass="21281">MKKNLLIASVVLLTMSMFIGCSSDSNDSNGDANNSSKSSLSFTLNNAQYEHDSAISEMYWEKSTTTTTSANEFKIVTSPKIKGVACDFLEILVLRIRTTDNVLIANKTYDLYTDNMGAYLPLNDPALCYKEVNLWSKSGTSGKVKITSFDGTILKGEFSISNLTNDGGFPLGYCNGTKIVEKIFNITNGTFTALP</sequence>
<evidence type="ECO:0008006" key="4">
    <source>
        <dbReference type="Google" id="ProtNLM"/>
    </source>
</evidence>
<dbReference type="OrthoDB" id="1360393at2"/>
<accession>A0A2U1JQX9</accession>
<dbReference type="RefSeq" id="WP_124019523.1">
    <property type="nucleotide sequence ID" value="NZ_QCZH01000021.1"/>
</dbReference>
<evidence type="ECO:0000256" key="1">
    <source>
        <dbReference type="SAM" id="SignalP"/>
    </source>
</evidence>
<feature type="chain" id="PRO_5015763102" description="Lipocalin-like domain-containing protein" evidence="1">
    <location>
        <begin position="24"/>
        <end position="195"/>
    </location>
</feature>
<evidence type="ECO:0000313" key="3">
    <source>
        <dbReference type="Proteomes" id="UP000245618"/>
    </source>
</evidence>